<name>A0A0P1AFE6_PLAHL</name>
<feature type="transmembrane region" description="Helical" evidence="6">
    <location>
        <begin position="104"/>
        <end position="125"/>
    </location>
</feature>
<dbReference type="Pfam" id="PF08022">
    <property type="entry name" value="FAD_binding_8"/>
    <property type="match status" value="1"/>
</dbReference>
<evidence type="ECO:0000256" key="4">
    <source>
        <dbReference type="ARBA" id="ARBA00023002"/>
    </source>
</evidence>
<dbReference type="EMBL" id="CCYD01000442">
    <property type="protein sequence ID" value="CEG39818.1"/>
    <property type="molecule type" value="Genomic_DNA"/>
</dbReference>
<dbReference type="Proteomes" id="UP000054928">
    <property type="component" value="Unassembled WGS sequence"/>
</dbReference>
<dbReference type="GeneID" id="36405107"/>
<dbReference type="InterPro" id="IPR050369">
    <property type="entry name" value="RBOH/FRE"/>
</dbReference>
<dbReference type="Gene3D" id="3.40.50.80">
    <property type="entry name" value="Nucleotide-binding domain of ferredoxin-NADP reductase (FNR) module"/>
    <property type="match status" value="1"/>
</dbReference>
<feature type="transmembrane region" description="Helical" evidence="6">
    <location>
        <begin position="596"/>
        <end position="619"/>
    </location>
</feature>
<organism evidence="8 9">
    <name type="scientific">Plasmopara halstedii</name>
    <name type="common">Downy mildew of sunflower</name>
    <dbReference type="NCBI Taxonomy" id="4781"/>
    <lineage>
        <taxon>Eukaryota</taxon>
        <taxon>Sar</taxon>
        <taxon>Stramenopiles</taxon>
        <taxon>Oomycota</taxon>
        <taxon>Peronosporomycetes</taxon>
        <taxon>Peronosporales</taxon>
        <taxon>Peronosporaceae</taxon>
        <taxon>Plasmopara</taxon>
    </lineage>
</organism>
<dbReference type="PANTHER" id="PTHR11972:SF193">
    <property type="entry name" value="FAD-BINDING FR-TYPE DOMAIN-CONTAINING PROTEIN"/>
    <property type="match status" value="1"/>
</dbReference>
<dbReference type="Pfam" id="PF01794">
    <property type="entry name" value="Ferric_reduct"/>
    <property type="match status" value="1"/>
</dbReference>
<dbReference type="STRING" id="4781.A0A0P1AFE6"/>
<dbReference type="OMA" id="GMFTHID"/>
<keyword evidence="2 6" id="KW-0812">Transmembrane</keyword>
<feature type="transmembrane region" description="Helical" evidence="6">
    <location>
        <begin position="246"/>
        <end position="267"/>
    </location>
</feature>
<dbReference type="GO" id="GO:0005886">
    <property type="term" value="C:plasma membrane"/>
    <property type="evidence" value="ECO:0007669"/>
    <property type="project" value="TreeGrafter"/>
</dbReference>
<dbReference type="InterPro" id="IPR017938">
    <property type="entry name" value="Riboflavin_synthase-like_b-brl"/>
</dbReference>
<feature type="transmembrane region" description="Helical" evidence="6">
    <location>
        <begin position="51"/>
        <end position="72"/>
    </location>
</feature>
<proteinExistence type="predicted"/>
<dbReference type="SFLD" id="SFLDS00052">
    <property type="entry name" value="Ferric_Reductase_Domain"/>
    <property type="match status" value="1"/>
</dbReference>
<dbReference type="InterPro" id="IPR017927">
    <property type="entry name" value="FAD-bd_FR_type"/>
</dbReference>
<dbReference type="SFLD" id="SFLDG01168">
    <property type="entry name" value="Ferric_reductase_subgroup_(FRE"/>
    <property type="match status" value="1"/>
</dbReference>
<dbReference type="CDD" id="cd06186">
    <property type="entry name" value="NOX_Duox_like_FAD_NADP"/>
    <property type="match status" value="1"/>
</dbReference>
<feature type="transmembrane region" description="Helical" evidence="6">
    <location>
        <begin position="206"/>
        <end position="226"/>
    </location>
</feature>
<keyword evidence="5 6" id="KW-0472">Membrane</keyword>
<dbReference type="PANTHER" id="PTHR11972">
    <property type="entry name" value="NADPH OXIDASE"/>
    <property type="match status" value="1"/>
</dbReference>
<reference evidence="9" key="1">
    <citation type="submission" date="2014-09" db="EMBL/GenBank/DDBJ databases">
        <authorList>
            <person name="Sharma Rahul"/>
            <person name="Thines Marco"/>
        </authorList>
    </citation>
    <scope>NUCLEOTIDE SEQUENCE [LARGE SCALE GENOMIC DNA]</scope>
</reference>
<dbReference type="GO" id="GO:0016491">
    <property type="term" value="F:oxidoreductase activity"/>
    <property type="evidence" value="ECO:0007669"/>
    <property type="project" value="UniProtKB-KW"/>
</dbReference>
<feature type="transmembrane region" description="Helical" evidence="6">
    <location>
        <begin position="166"/>
        <end position="185"/>
    </location>
</feature>
<evidence type="ECO:0000256" key="3">
    <source>
        <dbReference type="ARBA" id="ARBA00022989"/>
    </source>
</evidence>
<dbReference type="RefSeq" id="XP_024576187.1">
    <property type="nucleotide sequence ID" value="XM_024725407.1"/>
</dbReference>
<dbReference type="SUPFAM" id="SSF52343">
    <property type="entry name" value="Ferredoxin reductase-like, C-terminal NADP-linked domain"/>
    <property type="match status" value="1"/>
</dbReference>
<dbReference type="AlphaFoldDB" id="A0A0P1AFE6"/>
<feature type="domain" description="FAD-binding FR-type" evidence="7">
    <location>
        <begin position="368"/>
        <end position="476"/>
    </location>
</feature>
<accession>A0A0P1AFE6</accession>
<dbReference type="InterPro" id="IPR013112">
    <property type="entry name" value="FAD-bd_8"/>
</dbReference>
<evidence type="ECO:0000259" key="7">
    <source>
        <dbReference type="PROSITE" id="PS51384"/>
    </source>
</evidence>
<evidence type="ECO:0000256" key="2">
    <source>
        <dbReference type="ARBA" id="ARBA00022692"/>
    </source>
</evidence>
<feature type="transmembrane region" description="Helical" evidence="6">
    <location>
        <begin position="298"/>
        <end position="318"/>
    </location>
</feature>
<sequence length="773" mass="88569">MRSTMASDANTTPQIDAELATLKTPDIDEKRSTIVNASQYLLSDRFSTIRIVLQGFILLAMLIYAYSQLFYFSKTYSDVSTTIGMWYHVPIDAKKDSKIGHKEMVRPTFFVLVCFVPLAVSLVIFELLKRFNMHRVTLSTFLKTCRVLRRKPRLFGHVTRLSLGEFLFLAFLIGGNMYVFYFYYLKRVNKSHKKGLDFNFQLYLEMVSITFGFNCVFNLAFLFLPATRNCVWMEFLNISYANGIKYHRWIGVATILTALFHCIGYYWSWLRIGEWKANVFPCFNCDISDEGHDKWRNFFGEMALLSFLAIGITSIPWMRRNCYNTFYSVHHLFVVGLVFAVLHWNPVLAWLLPSLILYTICRCISNCNGFTPVAVSDFTTHSHGVIKMVLYRSANPTSDFHVGQFVYLKVPSISQLQWHAFSIASAPRSSPDTLTILSKAVGDWTQELVKYFESCKSRNILPTIYMDGFYGASLDIYDEYSTICLVGGGIGVTPLLAILEDTVAKLRRGEKLNQKLTFIFSFRELSLLEEIYPILQQIKELDPSQRYLCQHLYLTRTPTATELDKSINRQRTSEKRLVDATQYYSSKVPRPFRSPLYSCASKVAVFSASFLTTLLVVLVVKYGNKVEAIDKTLWPLQSFIEISLLFAVTMIVVYTGVALTKHMNDPETTTSQTFDTVHMPYPSSIAPDVHTFRDLIREFSVEIGHRANIAELMNSAFVQHVEFRKTQTNLLTVGNATVGVFVSGPKELKRSVEYAVADIGIRYFDVHKEEFEL</sequence>
<dbReference type="OrthoDB" id="62564at2759"/>
<dbReference type="Gene3D" id="2.40.30.10">
    <property type="entry name" value="Translation factors"/>
    <property type="match status" value="1"/>
</dbReference>
<comment type="subcellular location">
    <subcellularLocation>
        <location evidence="1">Membrane</location>
        <topology evidence="1">Multi-pass membrane protein</topology>
    </subcellularLocation>
</comment>
<dbReference type="InterPro" id="IPR013130">
    <property type="entry name" value="Fe3_Rdtase_TM_dom"/>
</dbReference>
<dbReference type="InterPro" id="IPR013121">
    <property type="entry name" value="Fe_red_NAD-bd_6"/>
</dbReference>
<dbReference type="InterPro" id="IPR039261">
    <property type="entry name" value="FNR_nucleotide-bd"/>
</dbReference>
<evidence type="ECO:0000313" key="9">
    <source>
        <dbReference type="Proteomes" id="UP000054928"/>
    </source>
</evidence>
<keyword evidence="4" id="KW-0560">Oxidoreductase</keyword>
<evidence type="ECO:0000256" key="5">
    <source>
        <dbReference type="ARBA" id="ARBA00023136"/>
    </source>
</evidence>
<dbReference type="SUPFAM" id="SSF63380">
    <property type="entry name" value="Riboflavin synthase domain-like"/>
    <property type="match status" value="1"/>
</dbReference>
<keyword evidence="9" id="KW-1185">Reference proteome</keyword>
<evidence type="ECO:0000256" key="1">
    <source>
        <dbReference type="ARBA" id="ARBA00004141"/>
    </source>
</evidence>
<evidence type="ECO:0000256" key="6">
    <source>
        <dbReference type="SAM" id="Phobius"/>
    </source>
</evidence>
<protein>
    <recommendedName>
        <fullName evidence="7">FAD-binding FR-type domain-containing protein</fullName>
    </recommendedName>
</protein>
<keyword evidence="3 6" id="KW-1133">Transmembrane helix</keyword>
<feature type="transmembrane region" description="Helical" evidence="6">
    <location>
        <begin position="639"/>
        <end position="659"/>
    </location>
</feature>
<evidence type="ECO:0000313" key="8">
    <source>
        <dbReference type="EMBL" id="CEG39818.1"/>
    </source>
</evidence>
<dbReference type="Pfam" id="PF08030">
    <property type="entry name" value="NAD_binding_6"/>
    <property type="match status" value="1"/>
</dbReference>
<dbReference type="PROSITE" id="PS51384">
    <property type="entry name" value="FAD_FR"/>
    <property type="match status" value="1"/>
</dbReference>
<feature type="transmembrane region" description="Helical" evidence="6">
    <location>
        <begin position="330"/>
        <end position="352"/>
    </location>
</feature>